<dbReference type="AlphaFoldDB" id="A0A6U4A5Y1"/>
<dbReference type="InterPro" id="IPR001646">
    <property type="entry name" value="5peptide_repeat"/>
</dbReference>
<dbReference type="PANTHER" id="PTHR47485:SF1">
    <property type="entry name" value="THYLAKOID LUMENAL 17.4 KDA PROTEIN, CHLOROPLASTIC"/>
    <property type="match status" value="1"/>
</dbReference>
<keyword evidence="1" id="KW-0677">Repeat</keyword>
<sequence length="245" mass="26105">MTKITALSYLVALLASNYGVDAFAFHPTHGSKTSPVTSTSLSAKSSRSNDMTEVFGKAAMAAALSFSIIANPSPAFADGQTDKFKLPPIDKSDKTRCTIISSNMGQANAARDKLYDLRECNLSGSDASGYDLSGVIMTKTDVSKAKFVESQFSKGYLHDSTFDGADFTNGIIDRASFKGSSLRGTIFKNAVLTGTSFENADVENADFTDAYIGAFDIKNLCKNPTLKGENPVTGEDTRMSANCIN</sequence>
<evidence type="ECO:0008006" key="4">
    <source>
        <dbReference type="Google" id="ProtNLM"/>
    </source>
</evidence>
<feature type="chain" id="PRO_5030160292" description="Pentapeptide repeat-containing protein" evidence="2">
    <location>
        <begin position="23"/>
        <end position="245"/>
    </location>
</feature>
<feature type="signal peptide" evidence="2">
    <location>
        <begin position="1"/>
        <end position="22"/>
    </location>
</feature>
<name>A0A6U4A5Y1_9STRA</name>
<evidence type="ECO:0000256" key="2">
    <source>
        <dbReference type="SAM" id="SignalP"/>
    </source>
</evidence>
<protein>
    <recommendedName>
        <fullName evidence="4">Pentapeptide repeat-containing protein</fullName>
    </recommendedName>
</protein>
<reference evidence="3" key="1">
    <citation type="submission" date="2021-01" db="EMBL/GenBank/DDBJ databases">
        <authorList>
            <person name="Corre E."/>
            <person name="Pelletier E."/>
            <person name="Niang G."/>
            <person name="Scheremetjew M."/>
            <person name="Finn R."/>
            <person name="Kale V."/>
            <person name="Holt S."/>
            <person name="Cochrane G."/>
            <person name="Meng A."/>
            <person name="Brown T."/>
            <person name="Cohen L."/>
        </authorList>
    </citation>
    <scope>NUCLEOTIDE SEQUENCE</scope>
    <source>
        <strain evidence="3">Pop2</strain>
    </source>
</reference>
<evidence type="ECO:0000313" key="3">
    <source>
        <dbReference type="EMBL" id="CAD9348016.1"/>
    </source>
</evidence>
<gene>
    <name evidence="3" type="ORF">DBRI1063_LOCUS20191</name>
</gene>
<dbReference type="EMBL" id="HBGN01031355">
    <property type="protein sequence ID" value="CAD9348016.1"/>
    <property type="molecule type" value="Transcribed_RNA"/>
</dbReference>
<dbReference type="PANTHER" id="PTHR47485">
    <property type="entry name" value="THYLAKOID LUMENAL 17.4 KDA PROTEIN, CHLOROPLASTIC"/>
    <property type="match status" value="1"/>
</dbReference>
<accession>A0A6U4A5Y1</accession>
<dbReference type="Gene3D" id="2.160.20.80">
    <property type="entry name" value="E3 ubiquitin-protein ligase SopA"/>
    <property type="match status" value="1"/>
</dbReference>
<evidence type="ECO:0000256" key="1">
    <source>
        <dbReference type="ARBA" id="ARBA00022737"/>
    </source>
</evidence>
<keyword evidence="2" id="KW-0732">Signal</keyword>
<organism evidence="3">
    <name type="scientific">Ditylum brightwellii</name>
    <dbReference type="NCBI Taxonomy" id="49249"/>
    <lineage>
        <taxon>Eukaryota</taxon>
        <taxon>Sar</taxon>
        <taxon>Stramenopiles</taxon>
        <taxon>Ochrophyta</taxon>
        <taxon>Bacillariophyta</taxon>
        <taxon>Mediophyceae</taxon>
        <taxon>Lithodesmiophycidae</taxon>
        <taxon>Lithodesmiales</taxon>
        <taxon>Lithodesmiaceae</taxon>
        <taxon>Ditylum</taxon>
    </lineage>
</organism>
<dbReference type="Pfam" id="PF00805">
    <property type="entry name" value="Pentapeptide"/>
    <property type="match status" value="2"/>
</dbReference>
<dbReference type="SUPFAM" id="SSF141571">
    <property type="entry name" value="Pentapeptide repeat-like"/>
    <property type="match status" value="1"/>
</dbReference>
<proteinExistence type="predicted"/>